<dbReference type="Proteomes" id="UP001219518">
    <property type="component" value="Unassembled WGS sequence"/>
</dbReference>
<dbReference type="Pfam" id="PF00135">
    <property type="entry name" value="COesterase"/>
    <property type="match status" value="1"/>
</dbReference>
<dbReference type="SUPFAM" id="SSF53474">
    <property type="entry name" value="alpha/beta-Hydrolases"/>
    <property type="match status" value="1"/>
</dbReference>
<dbReference type="InterPro" id="IPR019826">
    <property type="entry name" value="Carboxylesterase_B_AS"/>
</dbReference>
<evidence type="ECO:0000256" key="2">
    <source>
        <dbReference type="ARBA" id="ARBA00022487"/>
    </source>
</evidence>
<keyword evidence="2" id="KW-0719">Serine esterase</keyword>
<organism evidence="7 8">
    <name type="scientific">Frankliniella fusca</name>
    <dbReference type="NCBI Taxonomy" id="407009"/>
    <lineage>
        <taxon>Eukaryota</taxon>
        <taxon>Metazoa</taxon>
        <taxon>Ecdysozoa</taxon>
        <taxon>Arthropoda</taxon>
        <taxon>Hexapoda</taxon>
        <taxon>Insecta</taxon>
        <taxon>Pterygota</taxon>
        <taxon>Neoptera</taxon>
        <taxon>Paraneoptera</taxon>
        <taxon>Thysanoptera</taxon>
        <taxon>Terebrantia</taxon>
        <taxon>Thripoidea</taxon>
        <taxon>Thripidae</taxon>
        <taxon>Frankliniella</taxon>
    </lineage>
</organism>
<comment type="similarity">
    <text evidence="1 5">Belongs to the type-B carboxylesterase/lipase family.</text>
</comment>
<dbReference type="InterPro" id="IPR002018">
    <property type="entry name" value="CarbesteraseB"/>
</dbReference>
<evidence type="ECO:0000256" key="4">
    <source>
        <dbReference type="ARBA" id="ARBA00023180"/>
    </source>
</evidence>
<keyword evidence="4" id="KW-0325">Glycoprotein</keyword>
<evidence type="ECO:0000313" key="8">
    <source>
        <dbReference type="Proteomes" id="UP001219518"/>
    </source>
</evidence>
<protein>
    <recommendedName>
        <fullName evidence="5">Carboxylic ester hydrolase</fullName>
        <ecNumber evidence="5">3.1.1.-</ecNumber>
    </recommendedName>
</protein>
<dbReference type="PROSITE" id="PS00122">
    <property type="entry name" value="CARBOXYLESTERASE_B_1"/>
    <property type="match status" value="1"/>
</dbReference>
<reference evidence="7" key="2">
    <citation type="journal article" date="2023" name="BMC Genomics">
        <title>Pest status, molecular evolution, and epigenetic factors derived from the genome assembly of Frankliniella fusca, a thysanopteran phytovirus vector.</title>
        <authorList>
            <person name="Catto M.A."/>
            <person name="Labadie P.E."/>
            <person name="Jacobson A.L."/>
            <person name="Kennedy G.G."/>
            <person name="Srinivasan R."/>
            <person name="Hunt B.G."/>
        </authorList>
    </citation>
    <scope>NUCLEOTIDE SEQUENCE</scope>
    <source>
        <strain evidence="7">PL_HMW_Pooled</strain>
    </source>
</reference>
<comment type="caution">
    <text evidence="7">The sequence shown here is derived from an EMBL/GenBank/DDBJ whole genome shotgun (WGS) entry which is preliminary data.</text>
</comment>
<evidence type="ECO:0000259" key="6">
    <source>
        <dbReference type="Pfam" id="PF00135"/>
    </source>
</evidence>
<dbReference type="EC" id="3.1.1.-" evidence="5"/>
<gene>
    <name evidence="7" type="ORF">KUF71_002045</name>
</gene>
<feature type="domain" description="Carboxylesterase type B" evidence="6">
    <location>
        <begin position="89"/>
        <end position="196"/>
    </location>
</feature>
<keyword evidence="3 5" id="KW-0378">Hydrolase</keyword>
<sequence>MLLQPGHLSRLKSIALHELHVAVALAGGDLERARDLLRDSLHHLQLEPKDSPEGRLHALALQELLTVEDSLRQDALQYQLDSQLQTVSRAQPLPVMVYVHGDGFLTGSGWKYGPEFLLDRDVVLVSFNYRLGALGFLSTGDDVIPGNFGMKDQVQLLRWVRDNIAAFGGDPDQVTIFGESAGGASVHALTLSPLAK</sequence>
<reference evidence="7" key="1">
    <citation type="submission" date="2021-07" db="EMBL/GenBank/DDBJ databases">
        <authorList>
            <person name="Catto M.A."/>
            <person name="Jacobson A."/>
            <person name="Kennedy G."/>
            <person name="Labadie P."/>
            <person name="Hunt B.G."/>
            <person name="Srinivasan R."/>
        </authorList>
    </citation>
    <scope>NUCLEOTIDE SEQUENCE</scope>
    <source>
        <strain evidence="7">PL_HMW_Pooled</strain>
        <tissue evidence="7">Head</tissue>
    </source>
</reference>
<evidence type="ECO:0000256" key="3">
    <source>
        <dbReference type="ARBA" id="ARBA00022801"/>
    </source>
</evidence>
<evidence type="ECO:0000256" key="5">
    <source>
        <dbReference type="RuleBase" id="RU361235"/>
    </source>
</evidence>
<dbReference type="EMBL" id="JAHWGI010001149">
    <property type="protein sequence ID" value="KAK3923637.1"/>
    <property type="molecule type" value="Genomic_DNA"/>
</dbReference>
<proteinExistence type="inferred from homology"/>
<dbReference type="InterPro" id="IPR029058">
    <property type="entry name" value="AB_hydrolase_fold"/>
</dbReference>
<evidence type="ECO:0000256" key="1">
    <source>
        <dbReference type="ARBA" id="ARBA00005964"/>
    </source>
</evidence>
<name>A0AAE1HLT9_9NEOP</name>
<keyword evidence="8" id="KW-1185">Reference proteome</keyword>
<dbReference type="PANTHER" id="PTHR43142:SF1">
    <property type="entry name" value="CARBOXYLIC ESTER HYDROLASE"/>
    <property type="match status" value="1"/>
</dbReference>
<dbReference type="GO" id="GO:0052689">
    <property type="term" value="F:carboxylic ester hydrolase activity"/>
    <property type="evidence" value="ECO:0007669"/>
    <property type="project" value="UniProtKB-KW"/>
</dbReference>
<dbReference type="Gene3D" id="3.40.50.1820">
    <property type="entry name" value="alpha/beta hydrolase"/>
    <property type="match status" value="1"/>
</dbReference>
<dbReference type="PANTHER" id="PTHR43142">
    <property type="entry name" value="CARBOXYLIC ESTER HYDROLASE"/>
    <property type="match status" value="1"/>
</dbReference>
<evidence type="ECO:0000313" key="7">
    <source>
        <dbReference type="EMBL" id="KAK3923637.1"/>
    </source>
</evidence>
<feature type="non-terminal residue" evidence="7">
    <location>
        <position position="1"/>
    </location>
</feature>
<accession>A0AAE1HLT9</accession>
<dbReference type="AlphaFoldDB" id="A0AAE1HLT9"/>